<feature type="domain" description="AAA" evidence="1">
    <location>
        <begin position="1"/>
        <end position="175"/>
    </location>
</feature>
<accession>A0AAP9WGT8</accession>
<proteinExistence type="predicted"/>
<dbReference type="RefSeq" id="WP_002093310.1">
    <property type="nucleotide sequence ID" value="NZ_CP043889.1"/>
</dbReference>
<evidence type="ECO:0000313" key="3">
    <source>
        <dbReference type="Proteomes" id="UP000663124"/>
    </source>
</evidence>
<dbReference type="CDD" id="cd02042">
    <property type="entry name" value="ParAB_family"/>
    <property type="match status" value="1"/>
</dbReference>
<dbReference type="SUPFAM" id="SSF52540">
    <property type="entry name" value="P-loop containing nucleoside triphosphate hydrolases"/>
    <property type="match status" value="1"/>
</dbReference>
<dbReference type="PANTHER" id="PTHR13696:SF52">
    <property type="entry name" value="PARA FAMILY PROTEIN CT_582"/>
    <property type="match status" value="1"/>
</dbReference>
<keyword evidence="2" id="KW-0614">Plasmid</keyword>
<dbReference type="Proteomes" id="UP000663124">
    <property type="component" value="Plasmid p5"/>
</dbReference>
<evidence type="ECO:0000259" key="1">
    <source>
        <dbReference type="Pfam" id="PF13614"/>
    </source>
</evidence>
<evidence type="ECO:0000313" key="2">
    <source>
        <dbReference type="EMBL" id="QOI45176.1"/>
    </source>
</evidence>
<protein>
    <submittedName>
        <fullName evidence="2">ParA family protein</fullName>
    </submittedName>
</protein>
<dbReference type="Gene3D" id="3.40.50.300">
    <property type="entry name" value="P-loop containing nucleotide triphosphate hydrolases"/>
    <property type="match status" value="1"/>
</dbReference>
<sequence length="240" mass="26269">MKIICLASMKGGVGKTTIDVFLAQAFFQLGFRVLVVDMDPNNNLTDYFLRAISVGAISSQNIKHVLTGRIPIEEAIYKTDFGVDCIPATPKLASINSELNNDFGSVVVFEKSLRGLPYDYVILDSPPADCFELRTSLYVSDLVLCPISYSRWSLQGYEILDEMIGNNLKAGKNTKLICVPSNVSPKKSENIMDIGAEIPITATHISRNESLENAVTLGTKIKANSNAAIQFIELGKEISK</sequence>
<dbReference type="InterPro" id="IPR050678">
    <property type="entry name" value="DNA_Partitioning_ATPase"/>
</dbReference>
<dbReference type="Pfam" id="PF13614">
    <property type="entry name" value="AAA_31"/>
    <property type="match status" value="1"/>
</dbReference>
<organism evidence="2 3">
    <name type="scientific">Leptospira interrogans serovar Canicola</name>
    <dbReference type="NCBI Taxonomy" id="211880"/>
    <lineage>
        <taxon>Bacteria</taxon>
        <taxon>Pseudomonadati</taxon>
        <taxon>Spirochaetota</taxon>
        <taxon>Spirochaetia</taxon>
        <taxon>Leptospirales</taxon>
        <taxon>Leptospiraceae</taxon>
        <taxon>Leptospira</taxon>
    </lineage>
</organism>
<name>A0AAP9WGT8_LEPIR</name>
<reference evidence="2" key="1">
    <citation type="submission" date="2019-09" db="EMBL/GenBank/DDBJ databases">
        <title>Comparative Genomics of Leptospira interrogans Reveals Genome Plasticity - A Common Adaptive Strategy for Survival in Various Hosts.</title>
        <authorList>
            <person name="Ramli S.R."/>
            <person name="Bunk B."/>
            <person name="Goris M."/>
            <person name="Bhuju S."/>
            <person name="Jarek M."/>
            <person name="Sproer C."/>
            <person name="Mustakim S."/>
            <person name="Strommenger B."/>
            <person name="Pessler F."/>
        </authorList>
    </citation>
    <scope>NUCLEOTIDE SEQUENCE</scope>
    <source>
        <strain evidence="2">782</strain>
        <plasmid evidence="2">p5</plasmid>
    </source>
</reference>
<geneLocation type="plasmid" evidence="2 3">
    <name>p5</name>
</geneLocation>
<dbReference type="EMBL" id="CP043889">
    <property type="protein sequence ID" value="QOI45176.1"/>
    <property type="molecule type" value="Genomic_DNA"/>
</dbReference>
<dbReference type="AlphaFoldDB" id="A0AAP9WGT8"/>
<dbReference type="InterPro" id="IPR027417">
    <property type="entry name" value="P-loop_NTPase"/>
</dbReference>
<dbReference type="InterPro" id="IPR025669">
    <property type="entry name" value="AAA_dom"/>
</dbReference>
<gene>
    <name evidence="2" type="ORF">Lepto782_23665</name>
</gene>
<dbReference type="PANTHER" id="PTHR13696">
    <property type="entry name" value="P-LOOP CONTAINING NUCLEOSIDE TRIPHOSPHATE HYDROLASE"/>
    <property type="match status" value="1"/>
</dbReference>